<reference evidence="2" key="1">
    <citation type="submission" date="2020-10" db="EMBL/GenBank/DDBJ databases">
        <authorList>
            <person name="Kikuchi T."/>
        </authorList>
    </citation>
    <scope>NUCLEOTIDE SEQUENCE</scope>
    <source>
        <strain evidence="2">NKZ352</strain>
    </source>
</reference>
<dbReference type="Proteomes" id="UP000835052">
    <property type="component" value="Unassembled WGS sequence"/>
</dbReference>
<feature type="compositionally biased region" description="Basic and acidic residues" evidence="1">
    <location>
        <begin position="112"/>
        <end position="128"/>
    </location>
</feature>
<accession>A0A8S1H3C3</accession>
<gene>
    <name evidence="2" type="ORF">CAUJ_LOCUS5944</name>
</gene>
<proteinExistence type="predicted"/>
<organism evidence="2 3">
    <name type="scientific">Caenorhabditis auriculariae</name>
    <dbReference type="NCBI Taxonomy" id="2777116"/>
    <lineage>
        <taxon>Eukaryota</taxon>
        <taxon>Metazoa</taxon>
        <taxon>Ecdysozoa</taxon>
        <taxon>Nematoda</taxon>
        <taxon>Chromadorea</taxon>
        <taxon>Rhabditida</taxon>
        <taxon>Rhabditina</taxon>
        <taxon>Rhabditomorpha</taxon>
        <taxon>Rhabditoidea</taxon>
        <taxon>Rhabditidae</taxon>
        <taxon>Peloderinae</taxon>
        <taxon>Caenorhabditis</taxon>
    </lineage>
</organism>
<evidence type="ECO:0000313" key="3">
    <source>
        <dbReference type="Proteomes" id="UP000835052"/>
    </source>
</evidence>
<dbReference type="AlphaFoldDB" id="A0A8S1H3C3"/>
<name>A0A8S1H3C3_9PELO</name>
<protein>
    <submittedName>
        <fullName evidence="2">Uncharacterized protein</fullName>
    </submittedName>
</protein>
<dbReference type="EMBL" id="CAJGYM010000013">
    <property type="protein sequence ID" value="CAD6190025.1"/>
    <property type="molecule type" value="Genomic_DNA"/>
</dbReference>
<evidence type="ECO:0000256" key="1">
    <source>
        <dbReference type="SAM" id="MobiDB-lite"/>
    </source>
</evidence>
<comment type="caution">
    <text evidence="2">The sequence shown here is derived from an EMBL/GenBank/DDBJ whole genome shotgun (WGS) entry which is preliminary data.</text>
</comment>
<keyword evidence="3" id="KW-1185">Reference proteome</keyword>
<evidence type="ECO:0000313" key="2">
    <source>
        <dbReference type="EMBL" id="CAD6190025.1"/>
    </source>
</evidence>
<feature type="compositionally biased region" description="Low complexity" evidence="1">
    <location>
        <begin position="136"/>
        <end position="157"/>
    </location>
</feature>
<sequence>MYIYVHPHQINLDPKANRTGGPPSPGKATRITRPQKRYDTFNTAAPVLRPSVMRLSGYQRNGKRTRHGDCLRFGTLNCRTLANDTAIEQLLTANRKSKHRHIGAPGNEISEDQLRQDEERRASHPWRESKRKRTSEGSASSSTSLSSQLSTPSKSSTPGSAFFASTLEIKER</sequence>
<feature type="region of interest" description="Disordered" evidence="1">
    <location>
        <begin position="95"/>
        <end position="172"/>
    </location>
</feature>